<keyword evidence="1" id="KW-1185">Reference proteome</keyword>
<evidence type="ECO:0000313" key="2">
    <source>
        <dbReference type="WBParaSite" id="L893_g14112.t1"/>
    </source>
</evidence>
<reference evidence="2" key="1">
    <citation type="submission" date="2016-11" db="UniProtKB">
        <authorList>
            <consortium name="WormBaseParasite"/>
        </authorList>
    </citation>
    <scope>IDENTIFICATION</scope>
</reference>
<protein>
    <submittedName>
        <fullName evidence="2">Transposase</fullName>
    </submittedName>
</protein>
<dbReference type="WBParaSite" id="L893_g14112.t1">
    <property type="protein sequence ID" value="L893_g14112.t1"/>
    <property type="gene ID" value="L893_g14112"/>
</dbReference>
<sequence length="109" mass="12612">MTLHVSKPPCKVSFSDVSQEYFTRMRRATQEAGVVMDRWRKLRVRSLLGGPISEVPSDFAESTRADELRWALGKCYRTHNAAWSQLRHFTPVRASYQRIIRLDSVFPVA</sequence>
<organism evidence="1 2">
    <name type="scientific">Steinernema glaseri</name>
    <dbReference type="NCBI Taxonomy" id="37863"/>
    <lineage>
        <taxon>Eukaryota</taxon>
        <taxon>Metazoa</taxon>
        <taxon>Ecdysozoa</taxon>
        <taxon>Nematoda</taxon>
        <taxon>Chromadorea</taxon>
        <taxon>Rhabditida</taxon>
        <taxon>Tylenchina</taxon>
        <taxon>Panagrolaimomorpha</taxon>
        <taxon>Strongyloidoidea</taxon>
        <taxon>Steinernematidae</taxon>
        <taxon>Steinernema</taxon>
    </lineage>
</organism>
<dbReference type="AlphaFoldDB" id="A0A1I7Y9H6"/>
<accession>A0A1I7Y9H6</accession>
<name>A0A1I7Y9H6_9BILA</name>
<evidence type="ECO:0000313" key="1">
    <source>
        <dbReference type="Proteomes" id="UP000095287"/>
    </source>
</evidence>
<proteinExistence type="predicted"/>
<dbReference type="Proteomes" id="UP000095287">
    <property type="component" value="Unplaced"/>
</dbReference>